<feature type="domain" description="DUF559" evidence="1">
    <location>
        <begin position="20"/>
        <end position="125"/>
    </location>
</feature>
<dbReference type="SUPFAM" id="SSF52980">
    <property type="entry name" value="Restriction endonuclease-like"/>
    <property type="match status" value="1"/>
</dbReference>
<protein>
    <submittedName>
        <fullName evidence="2">Endonuclease domain-containing protein</fullName>
    </submittedName>
</protein>
<dbReference type="Gene3D" id="3.40.960.10">
    <property type="entry name" value="VSR Endonuclease"/>
    <property type="match status" value="1"/>
</dbReference>
<dbReference type="PANTHER" id="PTHR38590">
    <property type="entry name" value="BLL0828 PROTEIN"/>
    <property type="match status" value="1"/>
</dbReference>
<comment type="caution">
    <text evidence="2">The sequence shown here is derived from an EMBL/GenBank/DDBJ whole genome shotgun (WGS) entry which is preliminary data.</text>
</comment>
<dbReference type="Proteomes" id="UP000721861">
    <property type="component" value="Unassembled WGS sequence"/>
</dbReference>
<keyword evidence="2" id="KW-0540">Nuclease</keyword>
<dbReference type="Pfam" id="PF04480">
    <property type="entry name" value="DUF559"/>
    <property type="match status" value="1"/>
</dbReference>
<dbReference type="InterPro" id="IPR011335">
    <property type="entry name" value="Restrct_endonuc-II-like"/>
</dbReference>
<dbReference type="InterPro" id="IPR007569">
    <property type="entry name" value="DUF559"/>
</dbReference>
<dbReference type="CDD" id="cd01038">
    <property type="entry name" value="Endonuclease_DUF559"/>
    <property type="match status" value="1"/>
</dbReference>
<dbReference type="RefSeq" id="WP_212228416.1">
    <property type="nucleotide sequence ID" value="NZ_JAGUCN010000012.1"/>
</dbReference>
<evidence type="ECO:0000259" key="1">
    <source>
        <dbReference type="Pfam" id="PF04480"/>
    </source>
</evidence>
<dbReference type="EMBL" id="JAGUCN010000012">
    <property type="protein sequence ID" value="MBS2212007.1"/>
    <property type="molecule type" value="Genomic_DNA"/>
</dbReference>
<keyword evidence="3" id="KW-1185">Reference proteome</keyword>
<reference evidence="2 3" key="1">
    <citation type="journal article" date="2014" name="Int. J. Syst. Evol. Microbiol.">
        <title>Carboxylicivirga gen. nov. in the family Marinilabiliaceae with two novel species, Carboxylicivirga mesophila sp. nov. and Carboxylicivirga taeanensis sp. nov., and reclassification of Cytophaga fermentans as Saccharicrinis fermentans gen. nov., comb. nov.</title>
        <authorList>
            <person name="Yang S.H."/>
            <person name="Seo H.S."/>
            <person name="Woo J.H."/>
            <person name="Oh H.M."/>
            <person name="Jang H."/>
            <person name="Lee J.H."/>
            <person name="Kim S.J."/>
            <person name="Kwon K.K."/>
        </authorList>
    </citation>
    <scope>NUCLEOTIDE SEQUENCE [LARGE SCALE GENOMIC DNA]</scope>
    <source>
        <strain evidence="2 3">JCM 18290</strain>
    </source>
</reference>
<dbReference type="PANTHER" id="PTHR38590:SF1">
    <property type="entry name" value="BLL0828 PROTEIN"/>
    <property type="match status" value="1"/>
</dbReference>
<keyword evidence="2" id="KW-0378">Hydrolase</keyword>
<dbReference type="InterPro" id="IPR047216">
    <property type="entry name" value="Endonuclease_DUF559_bact"/>
</dbReference>
<name>A0ABS5KAV8_9BACT</name>
<gene>
    <name evidence="2" type="ORF">KEM09_11360</name>
</gene>
<keyword evidence="2" id="KW-0255">Endonuclease</keyword>
<dbReference type="GO" id="GO:0004519">
    <property type="term" value="F:endonuclease activity"/>
    <property type="evidence" value="ECO:0007669"/>
    <property type="project" value="UniProtKB-KW"/>
</dbReference>
<evidence type="ECO:0000313" key="3">
    <source>
        <dbReference type="Proteomes" id="UP000721861"/>
    </source>
</evidence>
<sequence length="135" mass="16173">MNKRSIPINMFYGAKPNTFEKAKMLRKNMTIPEKILWEYLRNKKIFNLRFRAQHPIDIFIADFYCHQLKLIIEIDGKTHLSKKEQEYDIDRTAEFQHYGITVIRFTNEQVLGEIHNVIRVIEEKCKSLFETTPNP</sequence>
<organism evidence="2 3">
    <name type="scientific">Carboxylicivirga mesophila</name>
    <dbReference type="NCBI Taxonomy" id="1166478"/>
    <lineage>
        <taxon>Bacteria</taxon>
        <taxon>Pseudomonadati</taxon>
        <taxon>Bacteroidota</taxon>
        <taxon>Bacteroidia</taxon>
        <taxon>Marinilabiliales</taxon>
        <taxon>Marinilabiliaceae</taxon>
        <taxon>Carboxylicivirga</taxon>
    </lineage>
</organism>
<accession>A0ABS5KAV8</accession>
<proteinExistence type="predicted"/>
<evidence type="ECO:0000313" key="2">
    <source>
        <dbReference type="EMBL" id="MBS2212007.1"/>
    </source>
</evidence>